<dbReference type="AlphaFoldDB" id="A0A975BN29"/>
<sequence>MLSPTTSADIKYPARSFSVFYQRCPLIIPNMILKNICPGKYLTIYFQYLSGRKSGLIST</sequence>
<organism evidence="1 2">
    <name type="scientific">Desulfonema magnum</name>
    <dbReference type="NCBI Taxonomy" id="45655"/>
    <lineage>
        <taxon>Bacteria</taxon>
        <taxon>Pseudomonadati</taxon>
        <taxon>Thermodesulfobacteriota</taxon>
        <taxon>Desulfobacteria</taxon>
        <taxon>Desulfobacterales</taxon>
        <taxon>Desulfococcaceae</taxon>
        <taxon>Desulfonema</taxon>
    </lineage>
</organism>
<protein>
    <submittedName>
        <fullName evidence="1">Uncharacterized protein</fullName>
    </submittedName>
</protein>
<reference evidence="1" key="1">
    <citation type="journal article" date="2021" name="Microb. Physiol.">
        <title>Proteogenomic Insights into the Physiology of Marine, Sulfate-Reducing, Filamentous Desulfonema limicola and Desulfonema magnum.</title>
        <authorList>
            <person name="Schnaars V."/>
            <person name="Wohlbrand L."/>
            <person name="Scheve S."/>
            <person name="Hinrichs C."/>
            <person name="Reinhardt R."/>
            <person name="Rabus R."/>
        </authorList>
    </citation>
    <scope>NUCLEOTIDE SEQUENCE</scope>
    <source>
        <strain evidence="1">4be13</strain>
    </source>
</reference>
<dbReference type="KEGG" id="dmm:dnm_045520"/>
<name>A0A975BN29_9BACT</name>
<accession>A0A975BN29</accession>
<dbReference type="Proteomes" id="UP000663722">
    <property type="component" value="Chromosome"/>
</dbReference>
<evidence type="ECO:0000313" key="1">
    <source>
        <dbReference type="EMBL" id="QTA88506.1"/>
    </source>
</evidence>
<proteinExistence type="predicted"/>
<dbReference type="EMBL" id="CP061800">
    <property type="protein sequence ID" value="QTA88506.1"/>
    <property type="molecule type" value="Genomic_DNA"/>
</dbReference>
<evidence type="ECO:0000313" key="2">
    <source>
        <dbReference type="Proteomes" id="UP000663722"/>
    </source>
</evidence>
<keyword evidence="2" id="KW-1185">Reference proteome</keyword>
<gene>
    <name evidence="1" type="ORF">dnm_045520</name>
</gene>